<comment type="cofactor">
    <cofactor evidence="1 10 11">
        <name>pyridoxal 5'-phosphate</name>
        <dbReference type="ChEBI" id="CHEBI:597326"/>
    </cofactor>
</comment>
<dbReference type="Gene3D" id="3.90.1150.10">
    <property type="entry name" value="Aspartate Aminotransferase, domain 1"/>
    <property type="match status" value="1"/>
</dbReference>
<evidence type="ECO:0000256" key="2">
    <source>
        <dbReference type="ARBA" id="ARBA00002513"/>
    </source>
</evidence>
<keyword evidence="6 11" id="KW-0808">Transferase</keyword>
<dbReference type="GO" id="GO:0009102">
    <property type="term" value="P:biotin biosynthetic process"/>
    <property type="evidence" value="ECO:0007669"/>
    <property type="project" value="UniProtKB-UniRule"/>
</dbReference>
<dbReference type="RefSeq" id="WP_063235288.1">
    <property type="nucleotide sequence ID" value="NZ_BCVO01000024.1"/>
</dbReference>
<name>A0A223EG45_9BACI</name>
<accession>A0A223EG45</accession>
<dbReference type="EC" id="2.3.1.47" evidence="11"/>
<dbReference type="PANTHER" id="PTHR13693">
    <property type="entry name" value="CLASS II AMINOTRANSFERASE/8-AMINO-7-OXONONANOATE SYNTHASE"/>
    <property type="match status" value="1"/>
</dbReference>
<dbReference type="GO" id="GO:0008710">
    <property type="term" value="F:8-amino-7-oxononanoate synthase activity"/>
    <property type="evidence" value="ECO:0007669"/>
    <property type="project" value="UniProtKB-UniRule"/>
</dbReference>
<comment type="catalytic activity">
    <reaction evidence="9 11">
        <text>6-carboxyhexanoyl-[ACP] + L-alanine + H(+) = (8S)-8-amino-7-oxononanoate + holo-[ACP] + CO2</text>
        <dbReference type="Rhea" id="RHEA:42288"/>
        <dbReference type="Rhea" id="RHEA-COMP:9685"/>
        <dbReference type="Rhea" id="RHEA-COMP:9955"/>
        <dbReference type="ChEBI" id="CHEBI:15378"/>
        <dbReference type="ChEBI" id="CHEBI:16526"/>
        <dbReference type="ChEBI" id="CHEBI:57972"/>
        <dbReference type="ChEBI" id="CHEBI:64479"/>
        <dbReference type="ChEBI" id="CHEBI:78846"/>
        <dbReference type="ChEBI" id="CHEBI:149468"/>
        <dbReference type="EC" id="2.3.1.47"/>
    </reaction>
</comment>
<comment type="pathway">
    <text evidence="3 11">Cofactor biosynthesis; biotin biosynthesis.</text>
</comment>
<feature type="modified residue" description="N6-(pyridoxal phosphate)lysine" evidence="10">
    <location>
        <position position="246"/>
    </location>
</feature>
<dbReference type="AlphaFoldDB" id="A0A223EG45"/>
<comment type="function">
    <text evidence="2 11">Catalyzes the decarboxylative condensation of pimeloyl-[acyl-carrier protein] and L-alanine to produce 8-amino-7-oxononanoate (AON), [acyl-carrier protein], and carbon dioxide.</text>
</comment>
<dbReference type="Proteomes" id="UP000214618">
    <property type="component" value="Chromosome"/>
</dbReference>
<evidence type="ECO:0000256" key="7">
    <source>
        <dbReference type="ARBA" id="ARBA00022756"/>
    </source>
</evidence>
<dbReference type="InterPro" id="IPR015421">
    <property type="entry name" value="PyrdxlP-dep_Trfase_major"/>
</dbReference>
<reference evidence="13 14" key="1">
    <citation type="submission" date="2016-10" db="EMBL/GenBank/DDBJ databases">
        <title>The whole genome sequencing and assembly of Bacillus simplex DSM 1321 strain.</title>
        <authorList>
            <person name="Park M.-K."/>
            <person name="Lee Y.-J."/>
            <person name="Yi H."/>
            <person name="Bahn Y.-S."/>
            <person name="Kim J.F."/>
            <person name="Lee D.-W."/>
        </authorList>
    </citation>
    <scope>NUCLEOTIDE SEQUENCE [LARGE SCALE GENOMIC DNA]</scope>
    <source>
        <strain evidence="13 14">DSM 1321</strain>
    </source>
</reference>
<dbReference type="SUPFAM" id="SSF53383">
    <property type="entry name" value="PLP-dependent transferases"/>
    <property type="match status" value="1"/>
</dbReference>
<evidence type="ECO:0000256" key="9">
    <source>
        <dbReference type="ARBA" id="ARBA00047715"/>
    </source>
</evidence>
<comment type="similarity">
    <text evidence="4 11">Belongs to the class-II pyridoxal-phosphate-dependent aminotransferase family. BioF subfamily.</text>
</comment>
<evidence type="ECO:0000256" key="5">
    <source>
        <dbReference type="ARBA" id="ARBA00011738"/>
    </source>
</evidence>
<dbReference type="PROSITE" id="PS00599">
    <property type="entry name" value="AA_TRANSFER_CLASS_2"/>
    <property type="match status" value="1"/>
</dbReference>
<sequence length="399" mass="44871">MHSEKQLPSWEEKIKTELAYLEEISQKRELVSTEFAEQPWLMINGCRMLNLASNNYLGYAGDERLKKAMVDAVHTYGAGATASRLIIGNHPLYEQAEQALVNWKKAEAGLIINSGYNANLGIISTLLSRNDIIYSDKLNHASIVDGALLSRAKHLRYRHNDLDHLEALLKKSSMEARKLIVTDTVFSMDGDFAYLEDLVRLKERYNAMLMTDEAHGSGIYGKNGEGYAGHLHLQNKIDIQMGTFSKALGSFGAYVVGKKWLIDYLKNRMRGFIYSTALPPAILGAIKTAIEIVQQEPERRSLLQTHSEHFREELTYYGFNICGSRSQIVPIVIGENEKAMEFATRLQKEGIAAIAVRPPTVPENEARIRFTVTALHDKKDLDWAVEKVSIIGKEMGVIK</sequence>
<dbReference type="GeneID" id="56473020"/>
<evidence type="ECO:0000259" key="12">
    <source>
        <dbReference type="Pfam" id="PF00155"/>
    </source>
</evidence>
<dbReference type="Pfam" id="PF00155">
    <property type="entry name" value="Aminotran_1_2"/>
    <property type="match status" value="1"/>
</dbReference>
<dbReference type="InterPro" id="IPR004723">
    <property type="entry name" value="AONS_Archaea/Proteobacteria"/>
</dbReference>
<dbReference type="NCBIfam" id="TIGR00858">
    <property type="entry name" value="bioF"/>
    <property type="match status" value="1"/>
</dbReference>
<organism evidence="13 14">
    <name type="scientific">Peribacillus simplex NBRC 15720 = DSM 1321</name>
    <dbReference type="NCBI Taxonomy" id="1349754"/>
    <lineage>
        <taxon>Bacteria</taxon>
        <taxon>Bacillati</taxon>
        <taxon>Bacillota</taxon>
        <taxon>Bacilli</taxon>
        <taxon>Bacillales</taxon>
        <taxon>Bacillaceae</taxon>
        <taxon>Peribacillus</taxon>
    </lineage>
</organism>
<feature type="domain" description="Aminotransferase class I/classII large" evidence="12">
    <location>
        <begin position="48"/>
        <end position="387"/>
    </location>
</feature>
<evidence type="ECO:0000256" key="6">
    <source>
        <dbReference type="ARBA" id="ARBA00022679"/>
    </source>
</evidence>
<dbReference type="InterPro" id="IPR015422">
    <property type="entry name" value="PyrdxlP-dep_Trfase_small"/>
</dbReference>
<gene>
    <name evidence="13" type="ORF">BS1321_09760</name>
</gene>
<keyword evidence="7" id="KW-0093">Biotin biosynthesis</keyword>
<dbReference type="CDD" id="cd06454">
    <property type="entry name" value="KBL_like"/>
    <property type="match status" value="1"/>
</dbReference>
<dbReference type="Gene3D" id="3.40.640.10">
    <property type="entry name" value="Type I PLP-dependent aspartate aminotransferase-like (Major domain)"/>
    <property type="match status" value="1"/>
</dbReference>
<evidence type="ECO:0000313" key="14">
    <source>
        <dbReference type="Proteomes" id="UP000214618"/>
    </source>
</evidence>
<evidence type="ECO:0000256" key="3">
    <source>
        <dbReference type="ARBA" id="ARBA00004746"/>
    </source>
</evidence>
<evidence type="ECO:0000256" key="4">
    <source>
        <dbReference type="ARBA" id="ARBA00010008"/>
    </source>
</evidence>
<dbReference type="PANTHER" id="PTHR13693:SF100">
    <property type="entry name" value="8-AMINO-7-OXONONANOATE SYNTHASE"/>
    <property type="match status" value="1"/>
</dbReference>
<dbReference type="InterPro" id="IPR001917">
    <property type="entry name" value="Aminotrans_II_pyridoxalP_BS"/>
</dbReference>
<dbReference type="EMBL" id="CP017704">
    <property type="protein sequence ID" value="ASS94217.1"/>
    <property type="molecule type" value="Genomic_DNA"/>
</dbReference>
<comment type="subunit">
    <text evidence="5 11">Homodimer.</text>
</comment>
<proteinExistence type="inferred from homology"/>
<dbReference type="OrthoDB" id="9807157at2"/>
<dbReference type="InterPro" id="IPR050087">
    <property type="entry name" value="AON_synthase_class-II"/>
</dbReference>
<evidence type="ECO:0000256" key="10">
    <source>
        <dbReference type="PIRSR" id="PIRSR604723-51"/>
    </source>
</evidence>
<dbReference type="InterPro" id="IPR004839">
    <property type="entry name" value="Aminotransferase_I/II_large"/>
</dbReference>
<protein>
    <recommendedName>
        <fullName evidence="11">8-amino-7-ketopelargonate synthase</fullName>
        <ecNumber evidence="11">2.3.1.47</ecNumber>
    </recommendedName>
</protein>
<dbReference type="InterPro" id="IPR015424">
    <property type="entry name" value="PyrdxlP-dep_Trfase"/>
</dbReference>
<dbReference type="GO" id="GO:0030170">
    <property type="term" value="F:pyridoxal phosphate binding"/>
    <property type="evidence" value="ECO:0007669"/>
    <property type="project" value="InterPro"/>
</dbReference>
<evidence type="ECO:0000313" key="13">
    <source>
        <dbReference type="EMBL" id="ASS94217.1"/>
    </source>
</evidence>
<evidence type="ECO:0000256" key="8">
    <source>
        <dbReference type="ARBA" id="ARBA00022898"/>
    </source>
</evidence>
<keyword evidence="8 10" id="KW-0663">Pyridoxal phosphate</keyword>
<evidence type="ECO:0000256" key="1">
    <source>
        <dbReference type="ARBA" id="ARBA00001933"/>
    </source>
</evidence>
<evidence type="ECO:0000256" key="11">
    <source>
        <dbReference type="RuleBase" id="RU003693"/>
    </source>
</evidence>
<dbReference type="UniPathway" id="UPA00078"/>
<dbReference type="FunFam" id="3.40.640.10:FF:000006">
    <property type="entry name" value="5-aminolevulinate synthase, mitochondrial"/>
    <property type="match status" value="1"/>
</dbReference>